<evidence type="ECO:0000313" key="2">
    <source>
        <dbReference type="Proteomes" id="UP000000268"/>
    </source>
</evidence>
<reference evidence="1 2" key="1">
    <citation type="journal article" date="2008" name="Proc. Natl. Acad. Sci. U.S.A.">
        <title>Niche adaptation and genome expansion in the chlorophyll d-producing cyanobacterium Acaryochloris marina.</title>
        <authorList>
            <person name="Swingley W.D."/>
            <person name="Chen M."/>
            <person name="Cheung P.C."/>
            <person name="Conrad A.L."/>
            <person name="Dejesa L.C."/>
            <person name="Hao J."/>
            <person name="Honchak B.M."/>
            <person name="Karbach L.E."/>
            <person name="Kurdoglu A."/>
            <person name="Lahiri S."/>
            <person name="Mastrian S.D."/>
            <person name="Miyashita H."/>
            <person name="Page L."/>
            <person name="Ramakrishna P."/>
            <person name="Satoh S."/>
            <person name="Sattley W.M."/>
            <person name="Shimada Y."/>
            <person name="Taylor H.L."/>
            <person name="Tomo T."/>
            <person name="Tsuchiya T."/>
            <person name="Wang Z.T."/>
            <person name="Raymond J."/>
            <person name="Mimuro M."/>
            <person name="Blankenship R.E."/>
            <person name="Touchman J.W."/>
        </authorList>
    </citation>
    <scope>NUCLEOTIDE SEQUENCE [LARGE SCALE GENOMIC DNA]</scope>
    <source>
        <strain evidence="2">MBIC 11017</strain>
        <plasmid evidence="2">Plasmid pREB2</plasmid>
    </source>
</reference>
<dbReference type="KEGG" id="amr:AM1_B0360"/>
<evidence type="ECO:0000313" key="1">
    <source>
        <dbReference type="EMBL" id="ABW32078.1"/>
    </source>
</evidence>
<keyword evidence="2" id="KW-1185">Reference proteome</keyword>
<geneLocation type="plasmid" evidence="1 2">
    <name>pREB2</name>
</geneLocation>
<dbReference type="EMBL" id="CP000839">
    <property type="protein sequence ID" value="ABW32078.1"/>
    <property type="molecule type" value="Genomic_DNA"/>
</dbReference>
<protein>
    <submittedName>
        <fullName evidence="1">Uncharacterized protein</fullName>
    </submittedName>
</protein>
<sequence>MLETMGAEATQFTKNYVKLMRMKPSFVKQIIVLFIMNNFCSEVMHAIKAKFHSS</sequence>
<proteinExistence type="predicted"/>
<accession>A8ZLQ1</accession>
<gene>
    <name evidence="1" type="ordered locus">AM1_B0360</name>
</gene>
<dbReference type="HOGENOM" id="CLU_3039304_0_0_3"/>
<keyword evidence="1" id="KW-0614">Plasmid</keyword>
<dbReference type="Proteomes" id="UP000000268">
    <property type="component" value="Plasmid pREB2"/>
</dbReference>
<organism evidence="1 2">
    <name type="scientific">Acaryochloris marina (strain MBIC 11017)</name>
    <dbReference type="NCBI Taxonomy" id="329726"/>
    <lineage>
        <taxon>Bacteria</taxon>
        <taxon>Bacillati</taxon>
        <taxon>Cyanobacteriota</taxon>
        <taxon>Cyanophyceae</taxon>
        <taxon>Acaryochloridales</taxon>
        <taxon>Acaryochloridaceae</taxon>
        <taxon>Acaryochloris</taxon>
    </lineage>
</organism>
<dbReference type="AlphaFoldDB" id="A8ZLQ1"/>
<name>A8ZLQ1_ACAM1</name>